<dbReference type="Proteomes" id="UP000075714">
    <property type="component" value="Unassembled WGS sequence"/>
</dbReference>
<gene>
    <name evidence="2" type="ORF">GPECTOR_5g33</name>
</gene>
<dbReference type="OrthoDB" id="549013at2759"/>
<comment type="caution">
    <text evidence="2">The sequence shown here is derived from an EMBL/GenBank/DDBJ whole genome shotgun (WGS) entry which is preliminary data.</text>
</comment>
<evidence type="ECO:0000313" key="2">
    <source>
        <dbReference type="EMBL" id="KXZ54239.1"/>
    </source>
</evidence>
<name>A0A150GWQ8_GONPE</name>
<dbReference type="EMBL" id="LSYV01000006">
    <property type="protein sequence ID" value="KXZ54239.1"/>
    <property type="molecule type" value="Genomic_DNA"/>
</dbReference>
<organism evidence="2 3">
    <name type="scientific">Gonium pectorale</name>
    <name type="common">Green alga</name>
    <dbReference type="NCBI Taxonomy" id="33097"/>
    <lineage>
        <taxon>Eukaryota</taxon>
        <taxon>Viridiplantae</taxon>
        <taxon>Chlorophyta</taxon>
        <taxon>core chlorophytes</taxon>
        <taxon>Chlorophyceae</taxon>
        <taxon>CS clade</taxon>
        <taxon>Chlamydomonadales</taxon>
        <taxon>Volvocaceae</taxon>
        <taxon>Gonium</taxon>
    </lineage>
</organism>
<dbReference type="AlphaFoldDB" id="A0A150GWQ8"/>
<accession>A0A150GWQ8</accession>
<sequence>MVCLSSLTRLTRANFRSCDFYADEVEAWTTWGPCLTRLEMSSGWQMTLDAVPLLLPSLRALVELDLPDHCLDTPMWRRLTSRLPALAVARFGWVDLPAEGGEEAHDEEGEEGGEEEAGAGGAGGPEVLAAPDGEAAQRRQELQPHRGLRVLRLDGPWEGDKCGRPLLPLLPALEELRVGEDAAALAAIARDDPSVYDRLERALLHSRLLAPPPPPAAAASAGTAAARSLRLLVAPRLWLTPAMAGLGSLTSLRLLPSPAAVASAAAFDAEVVHRGTWPDPRVGAGGVPWAGLAELDVPRDLDAAALLPLFPSLQRLTISQSFGDALLALALAGPLPPSLRELTLAGELKNVPHPESYRRELLVALAARGLRRLLVTRGSLMAGRGWAREQRGLRLAGGLEQLGAGPAPPVRSLAQRSVLQVAELGDE</sequence>
<keyword evidence="3" id="KW-1185">Reference proteome</keyword>
<evidence type="ECO:0000256" key="1">
    <source>
        <dbReference type="SAM" id="MobiDB-lite"/>
    </source>
</evidence>
<feature type="region of interest" description="Disordered" evidence="1">
    <location>
        <begin position="101"/>
        <end position="143"/>
    </location>
</feature>
<dbReference type="SUPFAM" id="SSF52047">
    <property type="entry name" value="RNI-like"/>
    <property type="match status" value="1"/>
</dbReference>
<feature type="compositionally biased region" description="Acidic residues" evidence="1">
    <location>
        <begin position="101"/>
        <end position="117"/>
    </location>
</feature>
<proteinExistence type="predicted"/>
<protein>
    <submittedName>
        <fullName evidence="2">Uncharacterized protein</fullName>
    </submittedName>
</protein>
<evidence type="ECO:0000313" key="3">
    <source>
        <dbReference type="Proteomes" id="UP000075714"/>
    </source>
</evidence>
<reference evidence="3" key="1">
    <citation type="journal article" date="2016" name="Nat. Commun.">
        <title>The Gonium pectorale genome demonstrates co-option of cell cycle regulation during the evolution of multicellularity.</title>
        <authorList>
            <person name="Hanschen E.R."/>
            <person name="Marriage T.N."/>
            <person name="Ferris P.J."/>
            <person name="Hamaji T."/>
            <person name="Toyoda A."/>
            <person name="Fujiyama A."/>
            <person name="Neme R."/>
            <person name="Noguchi H."/>
            <person name="Minakuchi Y."/>
            <person name="Suzuki M."/>
            <person name="Kawai-Toyooka H."/>
            <person name="Smith D.R."/>
            <person name="Sparks H."/>
            <person name="Anderson J."/>
            <person name="Bakaric R."/>
            <person name="Luria V."/>
            <person name="Karger A."/>
            <person name="Kirschner M.W."/>
            <person name="Durand P.M."/>
            <person name="Michod R.E."/>
            <person name="Nozaki H."/>
            <person name="Olson B.J."/>
        </authorList>
    </citation>
    <scope>NUCLEOTIDE SEQUENCE [LARGE SCALE GENOMIC DNA]</scope>
    <source>
        <strain evidence="3">NIES-2863</strain>
    </source>
</reference>